<dbReference type="InterPro" id="IPR009078">
    <property type="entry name" value="Ferritin-like_SF"/>
</dbReference>
<dbReference type="Pfam" id="PF01988">
    <property type="entry name" value="VIT1"/>
    <property type="match status" value="1"/>
</dbReference>
<feature type="region of interest" description="Disordered" evidence="5">
    <location>
        <begin position="264"/>
        <end position="304"/>
    </location>
</feature>
<proteinExistence type="predicted"/>
<dbReference type="Proteomes" id="UP000722125">
    <property type="component" value="Unassembled WGS sequence"/>
</dbReference>
<evidence type="ECO:0000256" key="3">
    <source>
        <dbReference type="ARBA" id="ARBA00022989"/>
    </source>
</evidence>
<dbReference type="CDD" id="cd01044">
    <property type="entry name" value="Ferritin_CCC1_N"/>
    <property type="match status" value="1"/>
</dbReference>
<dbReference type="InterPro" id="IPR008217">
    <property type="entry name" value="Ccc1_fam"/>
</dbReference>
<feature type="transmembrane region" description="Helical" evidence="6">
    <location>
        <begin position="343"/>
        <end position="365"/>
    </location>
</feature>
<keyword evidence="4 6" id="KW-0472">Membrane</keyword>
<feature type="transmembrane region" description="Helical" evidence="6">
    <location>
        <begin position="311"/>
        <end position="331"/>
    </location>
</feature>
<feature type="transmembrane region" description="Helical" evidence="6">
    <location>
        <begin position="377"/>
        <end position="398"/>
    </location>
</feature>
<dbReference type="PANTHER" id="PTHR31851">
    <property type="entry name" value="FE(2+)/MN(2+) TRANSPORTER PCL1"/>
    <property type="match status" value="1"/>
</dbReference>
<gene>
    <name evidence="7" type="ORF">KIN34_03595</name>
</gene>
<feature type="transmembrane region" description="Helical" evidence="6">
    <location>
        <begin position="141"/>
        <end position="164"/>
    </location>
</feature>
<protein>
    <submittedName>
        <fullName evidence="7">VIT1/CCC1 family protein</fullName>
    </submittedName>
</protein>
<name>A0ABS5TW44_9CELL</name>
<evidence type="ECO:0000256" key="6">
    <source>
        <dbReference type="SAM" id="Phobius"/>
    </source>
</evidence>
<evidence type="ECO:0000256" key="2">
    <source>
        <dbReference type="ARBA" id="ARBA00022692"/>
    </source>
</evidence>
<comment type="subcellular location">
    <subcellularLocation>
        <location evidence="1">Endomembrane system</location>
        <topology evidence="1">Multi-pass membrane protein</topology>
    </subcellularLocation>
</comment>
<evidence type="ECO:0000313" key="8">
    <source>
        <dbReference type="Proteomes" id="UP000722125"/>
    </source>
</evidence>
<evidence type="ECO:0000256" key="5">
    <source>
        <dbReference type="SAM" id="MobiDB-lite"/>
    </source>
</evidence>
<keyword evidence="2 6" id="KW-0812">Transmembrane</keyword>
<keyword evidence="8" id="KW-1185">Reference proteome</keyword>
<evidence type="ECO:0000256" key="1">
    <source>
        <dbReference type="ARBA" id="ARBA00004127"/>
    </source>
</evidence>
<keyword evidence="3 6" id="KW-1133">Transmembrane helix</keyword>
<dbReference type="SUPFAM" id="SSF47240">
    <property type="entry name" value="Ferritin-like"/>
    <property type="match status" value="1"/>
</dbReference>
<sequence>MTTSAPVPTRAQKRRWRQYLADERAEAAVYRDLAGRRTGEEREILLALAEAERRHEQHWLDLLGDDVGKPLRGDWRTRSLAWLARTFGSVFVLALAQRAEARSSYDEDADATPQMAADERIHEEVVRGLAIRGRNRISGTFRAAVFGANDGLVSNLALVLGIGASGASNATVLLSGLAGLLAGALSMGAGEYVSVRSQRELLEASRPGAHARAALPHLDVDANELALVYRARGMAPDEAAERARTVLMSLEAYAGSALVVPTEGTTGATGPADATHTTDATGTADVTGAARPAPDAAPVEEADEHETVGTALAAAVASFCFFASGAAIPVLPYLLGATGWTAVAWSAGLVGVALLGTGAVVGLLSGTSPAKRALRQLAIGWGAAAATYVLGLVFGTTVG</sequence>
<dbReference type="InterPro" id="IPR039376">
    <property type="entry name" value="Ferritin_CCC1_N"/>
</dbReference>
<dbReference type="EMBL" id="JAHBOH010000001">
    <property type="protein sequence ID" value="MBT0993368.1"/>
    <property type="molecule type" value="Genomic_DNA"/>
</dbReference>
<feature type="compositionally biased region" description="Low complexity" evidence="5">
    <location>
        <begin position="264"/>
        <end position="297"/>
    </location>
</feature>
<reference evidence="7 8" key="1">
    <citation type="submission" date="2021-05" db="EMBL/GenBank/DDBJ databases">
        <title>Description of Cellulomonas sp. DKR-3 sp. nov.</title>
        <authorList>
            <person name="Dahal R.H."/>
            <person name="Chaudhary D.K."/>
        </authorList>
    </citation>
    <scope>NUCLEOTIDE SEQUENCE [LARGE SCALE GENOMIC DNA]</scope>
    <source>
        <strain evidence="7 8">DKR-3</strain>
    </source>
</reference>
<evidence type="ECO:0000313" key="7">
    <source>
        <dbReference type="EMBL" id="MBT0993368.1"/>
    </source>
</evidence>
<organism evidence="7 8">
    <name type="scientific">Cellulomonas fulva</name>
    <dbReference type="NCBI Taxonomy" id="2835530"/>
    <lineage>
        <taxon>Bacteria</taxon>
        <taxon>Bacillati</taxon>
        <taxon>Actinomycetota</taxon>
        <taxon>Actinomycetes</taxon>
        <taxon>Micrococcales</taxon>
        <taxon>Cellulomonadaceae</taxon>
        <taxon>Cellulomonas</taxon>
    </lineage>
</organism>
<comment type="caution">
    <text evidence="7">The sequence shown here is derived from an EMBL/GenBank/DDBJ whole genome shotgun (WGS) entry which is preliminary data.</text>
</comment>
<dbReference type="RefSeq" id="WP_214346778.1">
    <property type="nucleotide sequence ID" value="NZ_JAHBOH010000001.1"/>
</dbReference>
<feature type="transmembrane region" description="Helical" evidence="6">
    <location>
        <begin position="170"/>
        <end position="189"/>
    </location>
</feature>
<accession>A0ABS5TW44</accession>
<evidence type="ECO:0000256" key="4">
    <source>
        <dbReference type="ARBA" id="ARBA00023136"/>
    </source>
</evidence>